<accession>A0A7J3M3N2</accession>
<dbReference type="AlphaFoldDB" id="A0A7J3M3N2"/>
<comment type="caution">
    <text evidence="1">The sequence shown here is derived from an EMBL/GenBank/DDBJ whole genome shotgun (WGS) entry which is preliminary data.</text>
</comment>
<organism evidence="1">
    <name type="scientific">Archaeoglobus fulgidus</name>
    <dbReference type="NCBI Taxonomy" id="2234"/>
    <lineage>
        <taxon>Archaea</taxon>
        <taxon>Methanobacteriati</taxon>
        <taxon>Methanobacteriota</taxon>
        <taxon>Archaeoglobi</taxon>
        <taxon>Archaeoglobales</taxon>
        <taxon>Archaeoglobaceae</taxon>
        <taxon>Archaeoglobus</taxon>
    </lineage>
</organism>
<gene>
    <name evidence="1" type="ORF">ENT52_04710</name>
</gene>
<proteinExistence type="predicted"/>
<sequence length="73" mass="8340">MEDPFILYVSKRFLDKATKTFELGLFTRKPLLEIAKRIGLVFVEIDREGAKRSIERLGESKGLRISGSDVLKI</sequence>
<protein>
    <submittedName>
        <fullName evidence="1">Uncharacterized protein</fullName>
    </submittedName>
</protein>
<reference evidence="1" key="1">
    <citation type="journal article" date="2020" name="mSystems">
        <title>Genome- and Community-Level Interaction Insights into Carbon Utilization and Element Cycling Functions of Hydrothermarchaeota in Hydrothermal Sediment.</title>
        <authorList>
            <person name="Zhou Z."/>
            <person name="Liu Y."/>
            <person name="Xu W."/>
            <person name="Pan J."/>
            <person name="Luo Z.H."/>
            <person name="Li M."/>
        </authorList>
    </citation>
    <scope>NUCLEOTIDE SEQUENCE [LARGE SCALE GENOMIC DNA]</scope>
    <source>
        <strain evidence="1">SpSt-587</strain>
    </source>
</reference>
<evidence type="ECO:0000313" key="1">
    <source>
        <dbReference type="EMBL" id="HGT83010.1"/>
    </source>
</evidence>
<dbReference type="EMBL" id="DSYZ01000090">
    <property type="protein sequence ID" value="HGT83010.1"/>
    <property type="molecule type" value="Genomic_DNA"/>
</dbReference>
<name>A0A7J3M3N2_ARCFL</name>